<dbReference type="PATRIC" id="fig|1653479.3.peg.2025"/>
<evidence type="ECO:0000313" key="6">
    <source>
        <dbReference type="Proteomes" id="UP000076038"/>
    </source>
</evidence>
<dbReference type="PANTHER" id="PTHR42680:SF3">
    <property type="entry name" value="DCTP DEAMINASE"/>
    <property type="match status" value="1"/>
</dbReference>
<feature type="binding site" evidence="4">
    <location>
        <position position="175"/>
    </location>
    <ligand>
        <name>dCTP</name>
        <dbReference type="ChEBI" id="CHEBI:61481"/>
    </ligand>
</feature>
<dbReference type="KEGG" id="rhs:A3Q41_02003"/>
<reference evidence="5 6" key="1">
    <citation type="journal article" date="2016" name="Genome Announc.">
        <title>Complete Genome and Plasmid Sequences for Rhodococcus fascians D188 and Draft Sequences for Rhodococcus Isolates PBTS 1 and PBTS 2.</title>
        <authorList>
            <person name="Stamler R.A."/>
            <person name="Vereecke D."/>
            <person name="Zhang Y."/>
            <person name="Schilkey F."/>
            <person name="Devitt N."/>
            <person name="Randall J.J."/>
        </authorList>
    </citation>
    <scope>NUCLEOTIDE SEQUENCE [LARGE SCALE GENOMIC DNA]</scope>
    <source>
        <strain evidence="5 6">PBTS2</strain>
    </source>
</reference>
<comment type="function">
    <text evidence="4">Bifunctional enzyme that catalyzes both the deamination of dCTP to dUTP and the hydrolysis of dUTP to dUMP without releasing the toxic dUTP intermediate.</text>
</comment>
<dbReference type="InterPro" id="IPR011962">
    <property type="entry name" value="dCTP_deaminase"/>
</dbReference>
<feature type="binding site" evidence="4">
    <location>
        <begin position="128"/>
        <end position="130"/>
    </location>
    <ligand>
        <name>dCTP</name>
        <dbReference type="ChEBI" id="CHEBI:61481"/>
    </ligand>
</feature>
<evidence type="ECO:0000313" key="5">
    <source>
        <dbReference type="EMBL" id="AMY23305.1"/>
    </source>
</evidence>
<evidence type="ECO:0000256" key="3">
    <source>
        <dbReference type="ARBA" id="ARBA00023080"/>
    </source>
</evidence>
<dbReference type="SUPFAM" id="SSF51283">
    <property type="entry name" value="dUTPase-like"/>
    <property type="match status" value="1"/>
</dbReference>
<comment type="pathway">
    <text evidence="4">Pyrimidine metabolism; dUMP biosynthesis; dUMP from dCTP: step 1/1.</text>
</comment>
<dbReference type="UniPathway" id="UPA00610">
    <property type="reaction ID" value="UER00667"/>
</dbReference>
<dbReference type="Gene3D" id="2.70.40.10">
    <property type="match status" value="1"/>
</dbReference>
<feature type="site" description="Important for bifunctional activity" evidence="4">
    <location>
        <begin position="117"/>
        <end position="118"/>
    </location>
</feature>
<evidence type="ECO:0000256" key="2">
    <source>
        <dbReference type="ARBA" id="ARBA00022801"/>
    </source>
</evidence>
<keyword evidence="1 4" id="KW-0547">Nucleotide-binding</keyword>
<feature type="binding site" evidence="4">
    <location>
        <position position="149"/>
    </location>
    <ligand>
        <name>dCTP</name>
        <dbReference type="ChEBI" id="CHEBI:61481"/>
    </ligand>
</feature>
<dbReference type="Pfam" id="PF22769">
    <property type="entry name" value="DCD"/>
    <property type="match status" value="1"/>
</dbReference>
<comment type="similarity">
    <text evidence="4">Belongs to the dCTP deaminase family.</text>
</comment>
<dbReference type="AlphaFoldDB" id="A0A143QJF7"/>
<gene>
    <name evidence="4 5" type="primary">dcd</name>
    <name evidence="5" type="ORF">A3Q41_02003</name>
</gene>
<accession>A0A143QJF7</accession>
<dbReference type="GO" id="GO:0000166">
    <property type="term" value="F:nucleotide binding"/>
    <property type="evidence" value="ECO:0007669"/>
    <property type="project" value="UniProtKB-KW"/>
</dbReference>
<name>A0A143QJF7_RHOFA</name>
<dbReference type="GO" id="GO:0008829">
    <property type="term" value="F:dCTP deaminase activity"/>
    <property type="evidence" value="ECO:0007669"/>
    <property type="project" value="InterPro"/>
</dbReference>
<proteinExistence type="inferred from homology"/>
<dbReference type="GO" id="GO:0006229">
    <property type="term" value="P:dUTP biosynthetic process"/>
    <property type="evidence" value="ECO:0007669"/>
    <property type="project" value="InterPro"/>
</dbReference>
<keyword evidence="6" id="KW-1185">Reference proteome</keyword>
<dbReference type="NCBIfam" id="TIGR02274">
    <property type="entry name" value="dCTP_deam"/>
    <property type="match status" value="1"/>
</dbReference>
<dbReference type="Proteomes" id="UP000076038">
    <property type="component" value="Chromosome"/>
</dbReference>
<feature type="binding site" evidence="4">
    <location>
        <position position="163"/>
    </location>
    <ligand>
        <name>dCTP</name>
        <dbReference type="ChEBI" id="CHEBI:61481"/>
    </ligand>
</feature>
<feature type="binding site" evidence="4">
    <location>
        <position position="120"/>
    </location>
    <ligand>
        <name>dCTP</name>
        <dbReference type="ChEBI" id="CHEBI:61481"/>
    </ligand>
</feature>
<dbReference type="InterPro" id="IPR033704">
    <property type="entry name" value="dUTPase_trimeric"/>
</dbReference>
<dbReference type="CDD" id="cd07557">
    <property type="entry name" value="trimeric_dUTPase"/>
    <property type="match status" value="1"/>
</dbReference>
<feature type="binding site" evidence="4">
    <location>
        <begin position="102"/>
        <end position="107"/>
    </location>
    <ligand>
        <name>dCTP</name>
        <dbReference type="ChEBI" id="CHEBI:61481"/>
    </ligand>
</feature>
<dbReference type="FunFam" id="2.70.40.10:FF:000005">
    <property type="entry name" value="dCTP deaminase, dUMP-forming"/>
    <property type="match status" value="1"/>
</dbReference>
<protein>
    <recommendedName>
        <fullName evidence="4">dCTP deaminase, dUMP-forming</fullName>
        <ecNumber evidence="4">3.5.4.30</ecNumber>
    </recommendedName>
    <alternativeName>
        <fullName evidence="4">Bifunctional dCTP deaminase:dUTPase</fullName>
    </alternativeName>
    <alternativeName>
        <fullName evidence="4">DCD-DUT</fullName>
    </alternativeName>
</protein>
<evidence type="ECO:0000256" key="4">
    <source>
        <dbReference type="HAMAP-Rule" id="MF_00146"/>
    </source>
</evidence>
<dbReference type="PANTHER" id="PTHR42680">
    <property type="entry name" value="DCTP DEAMINASE"/>
    <property type="match status" value="1"/>
</dbReference>
<dbReference type="GO" id="GO:0033973">
    <property type="term" value="F:dCTP deaminase (dUMP-forming) activity"/>
    <property type="evidence" value="ECO:0007669"/>
    <property type="project" value="UniProtKB-UniRule"/>
</dbReference>
<dbReference type="GO" id="GO:0006226">
    <property type="term" value="P:dUMP biosynthetic process"/>
    <property type="evidence" value="ECO:0007669"/>
    <property type="project" value="UniProtKB-UniRule"/>
</dbReference>
<dbReference type="InterPro" id="IPR036157">
    <property type="entry name" value="dUTPase-like_sf"/>
</dbReference>
<keyword evidence="2 4" id="KW-0378">Hydrolase</keyword>
<dbReference type="EC" id="3.5.4.30" evidence="4"/>
<organism evidence="5 6">
    <name type="scientific">Rhodococcoides fascians</name>
    <name type="common">Rhodococcus fascians</name>
    <dbReference type="NCBI Taxonomy" id="1828"/>
    <lineage>
        <taxon>Bacteria</taxon>
        <taxon>Bacillati</taxon>
        <taxon>Actinomycetota</taxon>
        <taxon>Actinomycetes</taxon>
        <taxon>Mycobacteriales</taxon>
        <taxon>Nocardiaceae</taxon>
        <taxon>Rhodococcoides</taxon>
    </lineage>
</organism>
<reference evidence="6" key="2">
    <citation type="submission" date="2016-04" db="EMBL/GenBank/DDBJ databases">
        <title>Complete Genome and Plasmid Sequences for Rhodococcus fascians D188 and Draft Sequences for Rhodococcus spp. Isolates PBTS 1 and PBTS 2.</title>
        <authorList>
            <person name="Stamer R."/>
            <person name="Vereecke D."/>
            <person name="Zhang Y."/>
            <person name="Schilkey F."/>
            <person name="Devitt N."/>
            <person name="Randall J."/>
        </authorList>
    </citation>
    <scope>NUCLEOTIDE SEQUENCE [LARGE SCALE GENOMIC DNA]</scope>
    <source>
        <strain evidence="6">PBTS2</strain>
    </source>
</reference>
<feature type="active site" description="Proton donor/acceptor" evidence="4">
    <location>
        <position position="130"/>
    </location>
</feature>
<keyword evidence="3 4" id="KW-0546">Nucleotide metabolism</keyword>
<evidence type="ECO:0000256" key="1">
    <source>
        <dbReference type="ARBA" id="ARBA00022741"/>
    </source>
</evidence>
<feature type="binding site" evidence="4">
    <location>
        <position position="171"/>
    </location>
    <ligand>
        <name>dCTP</name>
        <dbReference type="ChEBI" id="CHEBI:61481"/>
    </ligand>
</feature>
<dbReference type="GO" id="GO:0015949">
    <property type="term" value="P:nucleobase-containing small molecule interconversion"/>
    <property type="evidence" value="ECO:0007669"/>
    <property type="project" value="TreeGrafter"/>
</dbReference>
<sequence>MVLLSDRDIRAEVTLGNLAIDPFDPSMVQPSSVDVRLDKLFRVFNNTRYTHIDPSQQQDELTTLVEPRAGEPFVLHPGEFVLGSTLELTTLPDYLAGRLEGKSSLGRLGLLTHSTAGFIDPGFSGHITLELSNVANLPITLWPGMKIGQLCLFRLSSPSENPYGSAAVGSKYQGQRGPTPSKAYLNFIQSDVT</sequence>
<comment type="subunit">
    <text evidence="4">Homotrimer.</text>
</comment>
<dbReference type="EMBL" id="CP015220">
    <property type="protein sequence ID" value="AMY23305.1"/>
    <property type="molecule type" value="Genomic_DNA"/>
</dbReference>
<comment type="catalytic activity">
    <reaction evidence="4">
        <text>dCTP + 2 H2O = dUMP + NH4(+) + diphosphate</text>
        <dbReference type="Rhea" id="RHEA:19205"/>
        <dbReference type="ChEBI" id="CHEBI:15377"/>
        <dbReference type="ChEBI" id="CHEBI:28938"/>
        <dbReference type="ChEBI" id="CHEBI:33019"/>
        <dbReference type="ChEBI" id="CHEBI:61481"/>
        <dbReference type="ChEBI" id="CHEBI:246422"/>
        <dbReference type="EC" id="3.5.4.30"/>
    </reaction>
</comment>
<dbReference type="HAMAP" id="MF_00146">
    <property type="entry name" value="dCTP_deaminase"/>
    <property type="match status" value="1"/>
</dbReference>